<proteinExistence type="predicted"/>
<dbReference type="InterPro" id="IPR035923">
    <property type="entry name" value="TT1751-like_sf"/>
</dbReference>
<dbReference type="InterPro" id="IPR005180">
    <property type="entry name" value="DUF302"/>
</dbReference>
<feature type="domain" description="DUF302" evidence="1">
    <location>
        <begin position="35"/>
        <end position="98"/>
    </location>
</feature>
<dbReference type="CDD" id="cd14797">
    <property type="entry name" value="DUF302"/>
    <property type="match status" value="1"/>
</dbReference>
<organism evidence="2 3">
    <name type="scientific">Aquipluma nitroreducens</name>
    <dbReference type="NCBI Taxonomy" id="2010828"/>
    <lineage>
        <taxon>Bacteria</taxon>
        <taxon>Pseudomonadati</taxon>
        <taxon>Bacteroidota</taxon>
        <taxon>Bacteroidia</taxon>
        <taxon>Marinilabiliales</taxon>
        <taxon>Prolixibacteraceae</taxon>
        <taxon>Aquipluma</taxon>
    </lineage>
</organism>
<dbReference type="PIRSF" id="PIRSF021774">
    <property type="entry name" value="UCP021774"/>
    <property type="match status" value="1"/>
</dbReference>
<evidence type="ECO:0000259" key="1">
    <source>
        <dbReference type="Pfam" id="PF03625"/>
    </source>
</evidence>
<dbReference type="Proteomes" id="UP001193389">
    <property type="component" value="Chromosome"/>
</dbReference>
<dbReference type="Pfam" id="PF03625">
    <property type="entry name" value="DUF302"/>
    <property type="match status" value="1"/>
</dbReference>
<name>A0A5K7SF34_9BACT</name>
<dbReference type="PANTHER" id="PTHR38342:SF1">
    <property type="entry name" value="SLR5037 PROTEIN"/>
    <property type="match status" value="1"/>
</dbReference>
<dbReference type="EMBL" id="AP018694">
    <property type="protein sequence ID" value="BBE19854.1"/>
    <property type="molecule type" value="Genomic_DNA"/>
</dbReference>
<protein>
    <recommendedName>
        <fullName evidence="1">DUF302 domain-containing protein</fullName>
    </recommendedName>
</protein>
<evidence type="ECO:0000313" key="3">
    <source>
        <dbReference type="Proteomes" id="UP001193389"/>
    </source>
</evidence>
<dbReference type="SUPFAM" id="SSF103247">
    <property type="entry name" value="TT1751-like"/>
    <property type="match status" value="1"/>
</dbReference>
<dbReference type="AlphaFoldDB" id="A0A5K7SF34"/>
<reference evidence="2" key="1">
    <citation type="journal article" date="2020" name="Int. J. Syst. Evol. Microbiol.">
        <title>Aquipluma nitroreducens gen. nov. sp. nov., a novel facultatively anaerobic bacterium isolated from a freshwater lake.</title>
        <authorList>
            <person name="Watanabe M."/>
            <person name="Kojima H."/>
            <person name="Fukui M."/>
        </authorList>
    </citation>
    <scope>NUCLEOTIDE SEQUENCE</scope>
    <source>
        <strain evidence="2">MeG22</strain>
    </source>
</reference>
<dbReference type="KEGG" id="anf:AQPE_4042"/>
<accession>A0A5K7SF34</accession>
<dbReference type="InterPro" id="IPR016796">
    <property type="entry name" value="UCP021774"/>
</dbReference>
<dbReference type="Gene3D" id="3.30.310.70">
    <property type="entry name" value="TT1751-like domain"/>
    <property type="match status" value="1"/>
</dbReference>
<sequence length="128" mass="14433">MKYYFEKTVNYSFEDAVERVTEELKKEGFGVLTEIDVAATLKKKLDVDFRKYKILGACNPPFAYKALQAEDKIGVMLPCNVIVQQVSDTQTEIAVVDPVASMQAIENEQLGEIAKEIRSKLEKVILNV</sequence>
<keyword evidence="3" id="KW-1185">Reference proteome</keyword>
<dbReference type="RefSeq" id="WP_318348063.1">
    <property type="nucleotide sequence ID" value="NZ_AP018694.1"/>
</dbReference>
<dbReference type="PANTHER" id="PTHR38342">
    <property type="entry name" value="SLR5037 PROTEIN"/>
    <property type="match status" value="1"/>
</dbReference>
<gene>
    <name evidence="2" type="ORF">AQPE_4042</name>
</gene>
<evidence type="ECO:0000313" key="2">
    <source>
        <dbReference type="EMBL" id="BBE19854.1"/>
    </source>
</evidence>